<dbReference type="PROSITE" id="PS00086">
    <property type="entry name" value="CYTOCHROME_P450"/>
    <property type="match status" value="1"/>
</dbReference>
<dbReference type="Pfam" id="PF00067">
    <property type="entry name" value="p450"/>
    <property type="match status" value="1"/>
</dbReference>
<dbReference type="InterPro" id="IPR017972">
    <property type="entry name" value="Cyt_P450_CS"/>
</dbReference>
<dbReference type="PANTHER" id="PTHR46696:SF1">
    <property type="entry name" value="CYTOCHROME P450 YJIB-RELATED"/>
    <property type="match status" value="1"/>
</dbReference>
<evidence type="ECO:0000313" key="3">
    <source>
        <dbReference type="EMBL" id="MER7183615.1"/>
    </source>
</evidence>
<accession>A0ABV1X3Q6</accession>
<keyword evidence="2" id="KW-0408">Iron</keyword>
<dbReference type="PANTHER" id="PTHR46696">
    <property type="entry name" value="P450, PUTATIVE (EUROFUNG)-RELATED"/>
    <property type="match status" value="1"/>
</dbReference>
<dbReference type="EMBL" id="JBEPEK010000260">
    <property type="protein sequence ID" value="MER7183615.1"/>
    <property type="molecule type" value="Genomic_DNA"/>
</dbReference>
<keyword evidence="2" id="KW-0503">Monooxygenase</keyword>
<dbReference type="InterPro" id="IPR036396">
    <property type="entry name" value="Cyt_P450_sf"/>
</dbReference>
<dbReference type="RefSeq" id="WP_350785081.1">
    <property type="nucleotide sequence ID" value="NZ_JBEPEK010000260.1"/>
</dbReference>
<keyword evidence="2" id="KW-0479">Metal-binding</keyword>
<gene>
    <name evidence="3" type="ORF">ABT404_29795</name>
</gene>
<organism evidence="3 4">
    <name type="scientific">Streptomyces hyaluromycini</name>
    <dbReference type="NCBI Taxonomy" id="1377993"/>
    <lineage>
        <taxon>Bacteria</taxon>
        <taxon>Bacillati</taxon>
        <taxon>Actinomycetota</taxon>
        <taxon>Actinomycetes</taxon>
        <taxon>Kitasatosporales</taxon>
        <taxon>Streptomycetaceae</taxon>
        <taxon>Streptomyces</taxon>
    </lineage>
</organism>
<evidence type="ECO:0000256" key="2">
    <source>
        <dbReference type="RuleBase" id="RU000461"/>
    </source>
</evidence>
<comment type="caution">
    <text evidence="3">The sequence shown here is derived from an EMBL/GenBank/DDBJ whole genome shotgun (WGS) entry which is preliminary data.</text>
</comment>
<comment type="similarity">
    <text evidence="1 2">Belongs to the cytochrome P450 family.</text>
</comment>
<dbReference type="Gene3D" id="1.10.630.10">
    <property type="entry name" value="Cytochrome P450"/>
    <property type="match status" value="1"/>
</dbReference>
<dbReference type="PRINTS" id="PR00385">
    <property type="entry name" value="P450"/>
</dbReference>
<dbReference type="InterPro" id="IPR002397">
    <property type="entry name" value="Cyt_P450_B"/>
</dbReference>
<evidence type="ECO:0000256" key="1">
    <source>
        <dbReference type="ARBA" id="ARBA00010617"/>
    </source>
</evidence>
<reference evidence="3 4" key="1">
    <citation type="submission" date="2024-06" db="EMBL/GenBank/DDBJ databases">
        <title>The Natural Products Discovery Center: Release of the First 8490 Sequenced Strains for Exploring Actinobacteria Biosynthetic Diversity.</title>
        <authorList>
            <person name="Kalkreuter E."/>
            <person name="Kautsar S.A."/>
            <person name="Yang D."/>
            <person name="Bader C.D."/>
            <person name="Teijaro C.N."/>
            <person name="Fluegel L."/>
            <person name="Davis C.M."/>
            <person name="Simpson J.R."/>
            <person name="Lauterbach L."/>
            <person name="Steele A.D."/>
            <person name="Gui C."/>
            <person name="Meng S."/>
            <person name="Li G."/>
            <person name="Viehrig K."/>
            <person name="Ye F."/>
            <person name="Su P."/>
            <person name="Kiefer A.F."/>
            <person name="Nichols A."/>
            <person name="Cepeda A.J."/>
            <person name="Yan W."/>
            <person name="Fan B."/>
            <person name="Jiang Y."/>
            <person name="Adhikari A."/>
            <person name="Zheng C.-J."/>
            <person name="Schuster L."/>
            <person name="Cowan T.M."/>
            <person name="Smanski M.J."/>
            <person name="Chevrette M.G."/>
            <person name="De Carvalho L.P.S."/>
            <person name="Shen B."/>
        </authorList>
    </citation>
    <scope>NUCLEOTIDE SEQUENCE [LARGE SCALE GENOMIC DNA]</scope>
    <source>
        <strain evidence="3 4">NPDC000234</strain>
    </source>
</reference>
<dbReference type="PRINTS" id="PR00359">
    <property type="entry name" value="BP450"/>
</dbReference>
<dbReference type="SUPFAM" id="SSF48264">
    <property type="entry name" value="Cytochrome P450"/>
    <property type="match status" value="1"/>
</dbReference>
<dbReference type="CDD" id="cd11029">
    <property type="entry name" value="CYP107-like"/>
    <property type="match status" value="1"/>
</dbReference>
<keyword evidence="4" id="KW-1185">Reference proteome</keyword>
<dbReference type="InterPro" id="IPR001128">
    <property type="entry name" value="Cyt_P450"/>
</dbReference>
<name>A0ABV1X3Q6_9ACTN</name>
<sequence length="410" mass="45655">MPDKPSRGRTLNQYLDPYPYFGRLREVGRVVRIQTAFAGEGWLITRHEDAQRLAGDPRLSVEDRHAGPELRCRLDRFKFRFADCLPETMLVMDPPEHTRLRRMVAREFTPRRVAALAPYIEETVRKLLAPLPPDGTADLVSVLAEPLPTMVICRLLGLSEQDAARLGPFVSVLTELPVDPEVAARVEKARDAVWTYLSRMIEEKRHKPDDGLLSALISAHDDEGRLTDTELTSMAGVLFAGGAETTTQMIGSGLLLLLRHPRQLARLVESPDLIPSAVDELLRFESPVTLGLIRYAAEDITLADVTIPRGDLVFVGVSSANHDPRRFPEPDRLDVARRDNPHLAFGHGPHYCLGAPLARLELQTVLSTLLQRHPHLELACHPAEVPWRPSALRGPASLPVRLGPRDAADR</sequence>
<protein>
    <submittedName>
        <fullName evidence="3">Cytochrome P450</fullName>
    </submittedName>
</protein>
<proteinExistence type="inferred from homology"/>
<evidence type="ECO:0000313" key="4">
    <source>
        <dbReference type="Proteomes" id="UP001474181"/>
    </source>
</evidence>
<keyword evidence="2" id="KW-0560">Oxidoreductase</keyword>
<keyword evidence="2" id="KW-0349">Heme</keyword>
<dbReference type="Proteomes" id="UP001474181">
    <property type="component" value="Unassembled WGS sequence"/>
</dbReference>